<feature type="region of interest" description="Disordered" evidence="1">
    <location>
        <begin position="1"/>
        <end position="40"/>
    </location>
</feature>
<dbReference type="InterPro" id="IPR013103">
    <property type="entry name" value="RVT_2"/>
</dbReference>
<evidence type="ECO:0000313" key="4">
    <source>
        <dbReference type="Proteomes" id="UP000198211"/>
    </source>
</evidence>
<dbReference type="CDD" id="cd09272">
    <property type="entry name" value="RNase_HI_RT_Ty1"/>
    <property type="match status" value="1"/>
</dbReference>
<evidence type="ECO:0000256" key="1">
    <source>
        <dbReference type="SAM" id="MobiDB-lite"/>
    </source>
</evidence>
<dbReference type="Pfam" id="PF07727">
    <property type="entry name" value="RVT_2"/>
    <property type="match status" value="1"/>
</dbReference>
<feature type="domain" description="Reverse transcriptase Ty1/copia-type" evidence="2">
    <location>
        <begin position="105"/>
        <end position="223"/>
    </location>
</feature>
<keyword evidence="4" id="KW-1185">Reference proteome</keyword>
<gene>
    <name evidence="3" type="ORF">PHMEG_00025285</name>
</gene>
<dbReference type="EMBL" id="NBNE01005759">
    <property type="protein sequence ID" value="OWZ03051.1"/>
    <property type="molecule type" value="Genomic_DNA"/>
</dbReference>
<dbReference type="PANTHER" id="PTHR11439:SF483">
    <property type="entry name" value="PEPTIDE SYNTHASE GLIP-LIKE, PUTATIVE (AFU_ORTHOLOGUE AFUA_3G12920)-RELATED"/>
    <property type="match status" value="1"/>
</dbReference>
<dbReference type="Proteomes" id="UP000198211">
    <property type="component" value="Unassembled WGS sequence"/>
</dbReference>
<protein>
    <submittedName>
        <fullName evidence="3">Integrase, catalytic core protein</fullName>
    </submittedName>
</protein>
<organism evidence="3 4">
    <name type="scientific">Phytophthora megakarya</name>
    <dbReference type="NCBI Taxonomy" id="4795"/>
    <lineage>
        <taxon>Eukaryota</taxon>
        <taxon>Sar</taxon>
        <taxon>Stramenopiles</taxon>
        <taxon>Oomycota</taxon>
        <taxon>Peronosporomycetes</taxon>
        <taxon>Peronosporales</taxon>
        <taxon>Peronosporaceae</taxon>
        <taxon>Phytophthora</taxon>
    </lineage>
</organism>
<accession>A0A225VC11</accession>
<evidence type="ECO:0000313" key="3">
    <source>
        <dbReference type="EMBL" id="OWZ03051.1"/>
    </source>
</evidence>
<comment type="caution">
    <text evidence="3">The sequence shown here is derived from an EMBL/GenBank/DDBJ whole genome shotgun (WGS) entry which is preliminary data.</text>
</comment>
<dbReference type="AlphaFoldDB" id="A0A225VC11"/>
<proteinExistence type="predicted"/>
<feature type="compositionally biased region" description="Basic and acidic residues" evidence="1">
    <location>
        <begin position="8"/>
        <end position="33"/>
    </location>
</feature>
<sequence>MVIQNPEQEAREDRREAGCVRPEASGRDEDRRTTAAGDGSRVLVDVPDCEHGSESQIEVDRGLIATADRRSQDKALVAWPNGYIGSRPNKFPAIGSGKHIKEGARAPRVWNKTLHKFLTSIGLERLDSDYGLYARKVGGEVTMLLTVYVDDLLLMGPSDLCAKVAKQLSAEYELTELGPVKYLLGVEILIDRQRRHVIFCQRQYISEVLKRFHMDGCNSVATPEALRAEVVKPTKDSEDPPYREIVGALQYLASASRPDIAHAVRTLSKYLSCYDHSHYAMAKRVLRYLAGTTDYGLVMDIEAGNEVELVCYTDADYANDLVDRKSVSGFVTFVNGNVVSYGSRKEEINARSTTEAELGDKKSSIYLTAKPGKHGKMKHIQNKYHLGRHLVEESKLQTRNVGTRDMIADALTKSLSKDKPERCRDGMKVLRINQVQTVTRSVGAKGGRRAITKD</sequence>
<reference evidence="4" key="1">
    <citation type="submission" date="2017-03" db="EMBL/GenBank/DDBJ databases">
        <title>Phytopthora megakarya and P. palmivora, two closely related causual agents of cacao black pod achieved similar genome size and gene model numbers by different mechanisms.</title>
        <authorList>
            <person name="Ali S."/>
            <person name="Shao J."/>
            <person name="Larry D.J."/>
            <person name="Kronmiller B."/>
            <person name="Shen D."/>
            <person name="Strem M.D."/>
            <person name="Melnick R.L."/>
            <person name="Guiltinan M.J."/>
            <person name="Tyler B.M."/>
            <person name="Meinhardt L.W."/>
            <person name="Bailey B.A."/>
        </authorList>
    </citation>
    <scope>NUCLEOTIDE SEQUENCE [LARGE SCALE GENOMIC DNA]</scope>
    <source>
        <strain evidence="4">zdho120</strain>
    </source>
</reference>
<evidence type="ECO:0000259" key="2">
    <source>
        <dbReference type="Pfam" id="PF07727"/>
    </source>
</evidence>
<name>A0A225VC11_9STRA</name>
<dbReference type="STRING" id="4795.A0A225VC11"/>
<dbReference type="OrthoDB" id="121575at2759"/>
<dbReference type="PANTHER" id="PTHR11439">
    <property type="entry name" value="GAG-POL-RELATED RETROTRANSPOSON"/>
    <property type="match status" value="1"/>
</dbReference>